<evidence type="ECO:0000313" key="1">
    <source>
        <dbReference type="EMBL" id="MCI54685.1"/>
    </source>
</evidence>
<dbReference type="Proteomes" id="UP000265520">
    <property type="component" value="Unassembled WGS sequence"/>
</dbReference>
<protein>
    <submittedName>
        <fullName evidence="1">Uncharacterized protein</fullName>
    </submittedName>
</protein>
<comment type="caution">
    <text evidence="1">The sequence shown here is derived from an EMBL/GenBank/DDBJ whole genome shotgun (WGS) entry which is preliminary data.</text>
</comment>
<name>A0A392T308_9FABA</name>
<dbReference type="EMBL" id="LXQA010483201">
    <property type="protein sequence ID" value="MCI54685.1"/>
    <property type="molecule type" value="Genomic_DNA"/>
</dbReference>
<keyword evidence="2" id="KW-1185">Reference proteome</keyword>
<proteinExistence type="predicted"/>
<accession>A0A392T308</accession>
<evidence type="ECO:0000313" key="2">
    <source>
        <dbReference type="Proteomes" id="UP000265520"/>
    </source>
</evidence>
<feature type="non-terminal residue" evidence="1">
    <location>
        <position position="1"/>
    </location>
</feature>
<dbReference type="AlphaFoldDB" id="A0A392T308"/>
<reference evidence="1 2" key="1">
    <citation type="journal article" date="2018" name="Front. Plant Sci.">
        <title>Red Clover (Trifolium pratense) and Zigzag Clover (T. medium) - A Picture of Genomic Similarities and Differences.</title>
        <authorList>
            <person name="Dluhosova J."/>
            <person name="Istvanek J."/>
            <person name="Nedelnik J."/>
            <person name="Repkova J."/>
        </authorList>
    </citation>
    <scope>NUCLEOTIDE SEQUENCE [LARGE SCALE GENOMIC DNA]</scope>
    <source>
        <strain evidence="2">cv. 10/8</strain>
        <tissue evidence="1">Leaf</tissue>
    </source>
</reference>
<sequence>GMRGAQCMRKKRLSTLLIACHAKLWWRDMYGEGFGAWNAAW</sequence>
<organism evidence="1 2">
    <name type="scientific">Trifolium medium</name>
    <dbReference type="NCBI Taxonomy" id="97028"/>
    <lineage>
        <taxon>Eukaryota</taxon>
        <taxon>Viridiplantae</taxon>
        <taxon>Streptophyta</taxon>
        <taxon>Embryophyta</taxon>
        <taxon>Tracheophyta</taxon>
        <taxon>Spermatophyta</taxon>
        <taxon>Magnoliopsida</taxon>
        <taxon>eudicotyledons</taxon>
        <taxon>Gunneridae</taxon>
        <taxon>Pentapetalae</taxon>
        <taxon>rosids</taxon>
        <taxon>fabids</taxon>
        <taxon>Fabales</taxon>
        <taxon>Fabaceae</taxon>
        <taxon>Papilionoideae</taxon>
        <taxon>50 kb inversion clade</taxon>
        <taxon>NPAAA clade</taxon>
        <taxon>Hologalegina</taxon>
        <taxon>IRL clade</taxon>
        <taxon>Trifolieae</taxon>
        <taxon>Trifolium</taxon>
    </lineage>
</organism>